<dbReference type="InterPro" id="IPR052532">
    <property type="entry name" value="SUA5_domain"/>
</dbReference>
<organism evidence="2 3">
    <name type="scientific">Entomomonas moraniae</name>
    <dbReference type="NCBI Taxonomy" id="2213226"/>
    <lineage>
        <taxon>Bacteria</taxon>
        <taxon>Pseudomonadati</taxon>
        <taxon>Pseudomonadota</taxon>
        <taxon>Gammaproteobacteria</taxon>
        <taxon>Pseudomonadales</taxon>
        <taxon>Pseudomonadaceae</taxon>
        <taxon>Entomomonas</taxon>
    </lineage>
</organism>
<name>A0A3Q9JN50_9GAMM</name>
<dbReference type="EMBL" id="CP029822">
    <property type="protein sequence ID" value="AZS51577.1"/>
    <property type="molecule type" value="Genomic_DNA"/>
</dbReference>
<dbReference type="KEGG" id="emo:DM558_12710"/>
<dbReference type="PANTHER" id="PTHR42828:SF3">
    <property type="entry name" value="THREONYLCARBAMOYL-AMP SYNTHASE"/>
    <property type="match status" value="1"/>
</dbReference>
<dbReference type="InterPro" id="IPR017945">
    <property type="entry name" value="DHBP_synth_RibB-like_a/b_dom"/>
</dbReference>
<dbReference type="PROSITE" id="PS51163">
    <property type="entry name" value="YRDC"/>
    <property type="match status" value="1"/>
</dbReference>
<dbReference type="GO" id="GO:0003725">
    <property type="term" value="F:double-stranded RNA binding"/>
    <property type="evidence" value="ECO:0007669"/>
    <property type="project" value="InterPro"/>
</dbReference>
<dbReference type="NCBIfam" id="TIGR00057">
    <property type="entry name" value="L-threonylcarbamoyladenylate synthase"/>
    <property type="match status" value="1"/>
</dbReference>
<dbReference type="Gene3D" id="3.90.870.10">
    <property type="entry name" value="DHBP synthase"/>
    <property type="match status" value="1"/>
</dbReference>
<dbReference type="InterPro" id="IPR006070">
    <property type="entry name" value="Sua5-like_dom"/>
</dbReference>
<evidence type="ECO:0000313" key="3">
    <source>
        <dbReference type="Proteomes" id="UP000273143"/>
    </source>
</evidence>
<dbReference type="PANTHER" id="PTHR42828">
    <property type="entry name" value="DHBP SYNTHASE RIBB-LIKE ALPHA/BETA DOMAIN-CONTAINING PROTEIN"/>
    <property type="match status" value="1"/>
</dbReference>
<dbReference type="Pfam" id="PF01300">
    <property type="entry name" value="Sua5_yciO_yrdC"/>
    <property type="match status" value="1"/>
</dbReference>
<dbReference type="SUPFAM" id="SSF55821">
    <property type="entry name" value="YrdC/RibB"/>
    <property type="match status" value="1"/>
</dbReference>
<feature type="domain" description="YrdC-like" evidence="1">
    <location>
        <begin position="14"/>
        <end position="200"/>
    </location>
</feature>
<evidence type="ECO:0000259" key="1">
    <source>
        <dbReference type="PROSITE" id="PS51163"/>
    </source>
</evidence>
<dbReference type="Proteomes" id="UP000273143">
    <property type="component" value="Chromosome"/>
</dbReference>
<accession>A0A3Q9JN50</accession>
<dbReference type="RefSeq" id="WP_127164321.1">
    <property type="nucleotide sequence ID" value="NZ_CP029822.1"/>
</dbReference>
<keyword evidence="3" id="KW-1185">Reference proteome</keyword>
<gene>
    <name evidence="2" type="ORF">DM558_12710</name>
</gene>
<dbReference type="AlphaFoldDB" id="A0A3Q9JN50"/>
<proteinExistence type="predicted"/>
<evidence type="ECO:0000313" key="2">
    <source>
        <dbReference type="EMBL" id="AZS51577.1"/>
    </source>
</evidence>
<sequence>MSQFFQIHVENPQPRLIKQAAEIIEKGGVVIYPTDTTYALACAIGNKAGIERIRQLRQLDEKHNFTLICRDLSDLGIYAKVNTSAFRLLKTYTPGPYTFILEATREVPRILMHPKRRTIGLRVPNFPITQALLGELEQPLLTTSLIMPGDSSPMTDPYEIRDLLEKRVDLIIDGGMGGFEVSTVVSLVEDTPEVIREGLGDPTPFQ</sequence>
<reference evidence="3" key="1">
    <citation type="submission" date="2018-06" db="EMBL/GenBank/DDBJ databases">
        <title>Complete genome of Pseudomonas insecticola strain QZS01.</title>
        <authorList>
            <person name="Wang J."/>
            <person name="Su Q."/>
        </authorList>
    </citation>
    <scope>NUCLEOTIDE SEQUENCE [LARGE SCALE GENOMIC DNA]</scope>
    <source>
        <strain evidence="3">QZS01</strain>
    </source>
</reference>
<protein>
    <submittedName>
        <fullName evidence="2">Threonylcarbamoyl-AMP synthase</fullName>
    </submittedName>
</protein>